<keyword evidence="3" id="KW-1185">Reference proteome</keyword>
<proteinExistence type="predicted"/>
<feature type="transmembrane region" description="Helical" evidence="1">
    <location>
        <begin position="91"/>
        <end position="112"/>
    </location>
</feature>
<reference evidence="2 3" key="1">
    <citation type="submission" date="2020-01" db="EMBL/GenBank/DDBJ databases">
        <authorList>
            <person name="Gupta K D."/>
        </authorList>
    </citation>
    <scope>NUCLEOTIDE SEQUENCE [LARGE SCALE GENOMIC DNA]</scope>
</reference>
<feature type="transmembrane region" description="Helical" evidence="1">
    <location>
        <begin position="250"/>
        <end position="272"/>
    </location>
</feature>
<keyword evidence="1" id="KW-0472">Membrane</keyword>
<organism evidence="2 3">
    <name type="scientific">Cyclocybe aegerita</name>
    <name type="common">Black poplar mushroom</name>
    <name type="synonym">Agrocybe aegerita</name>
    <dbReference type="NCBI Taxonomy" id="1973307"/>
    <lineage>
        <taxon>Eukaryota</taxon>
        <taxon>Fungi</taxon>
        <taxon>Dikarya</taxon>
        <taxon>Basidiomycota</taxon>
        <taxon>Agaricomycotina</taxon>
        <taxon>Agaricomycetes</taxon>
        <taxon>Agaricomycetidae</taxon>
        <taxon>Agaricales</taxon>
        <taxon>Agaricineae</taxon>
        <taxon>Bolbitiaceae</taxon>
        <taxon>Cyclocybe</taxon>
    </lineage>
</organism>
<keyword evidence="1" id="KW-0812">Transmembrane</keyword>
<dbReference type="OrthoDB" id="3267806at2759"/>
<feature type="transmembrane region" description="Helical" evidence="1">
    <location>
        <begin position="23"/>
        <end position="47"/>
    </location>
</feature>
<gene>
    <name evidence="2" type="ORF">AAE3_LOCUS12632</name>
</gene>
<sequence length="330" mass="37078">MSTSDDSTSDWNFEVKALYELHMLGALIAGVAYGVVIVISLDCFRMVWRNETRIRTFTLIYIVAMTAVSSVSFMLGVVTFVNSIFRFNTSWFDMFGIFGLDALLFPLALWGADGFMMYRCIMLYQGVPRAWRIILHSLLGLLSCLLLVSGIMFPVVSFSPTKFFLVDILANPFFITLLLVSLTSFVNLALAALVTVRLHYHQRNTRKILGTEYGSPYSRTIAICIESCALIIVVDLAFIVLFLLNSDTSVIPGQLLVQASILSPFLIISRVARRTDVLSTMRTQLNIHERQLQLEEGGRLETLRFIFSHASEGKEHSTEYIPPNGTQLSD</sequence>
<name>A0A8S0W0N7_CYCAE</name>
<accession>A0A8S0W0N7</accession>
<evidence type="ECO:0000313" key="3">
    <source>
        <dbReference type="Proteomes" id="UP000467700"/>
    </source>
</evidence>
<keyword evidence="1" id="KW-1133">Transmembrane helix</keyword>
<protein>
    <submittedName>
        <fullName evidence="2">Uncharacterized protein</fullName>
    </submittedName>
</protein>
<feature type="transmembrane region" description="Helical" evidence="1">
    <location>
        <begin position="173"/>
        <end position="200"/>
    </location>
</feature>
<evidence type="ECO:0000313" key="2">
    <source>
        <dbReference type="EMBL" id="CAA7270524.1"/>
    </source>
</evidence>
<dbReference type="EMBL" id="CACVBS010000090">
    <property type="protein sequence ID" value="CAA7270524.1"/>
    <property type="molecule type" value="Genomic_DNA"/>
</dbReference>
<dbReference type="AlphaFoldDB" id="A0A8S0W0N7"/>
<feature type="transmembrane region" description="Helical" evidence="1">
    <location>
        <begin position="59"/>
        <end position="85"/>
    </location>
</feature>
<feature type="transmembrane region" description="Helical" evidence="1">
    <location>
        <begin position="221"/>
        <end position="244"/>
    </location>
</feature>
<feature type="transmembrane region" description="Helical" evidence="1">
    <location>
        <begin position="133"/>
        <end position="153"/>
    </location>
</feature>
<dbReference type="Proteomes" id="UP000467700">
    <property type="component" value="Unassembled WGS sequence"/>
</dbReference>
<evidence type="ECO:0000256" key="1">
    <source>
        <dbReference type="SAM" id="Phobius"/>
    </source>
</evidence>
<comment type="caution">
    <text evidence="2">The sequence shown here is derived from an EMBL/GenBank/DDBJ whole genome shotgun (WGS) entry which is preliminary data.</text>
</comment>